<proteinExistence type="predicted"/>
<comment type="caution">
    <text evidence="1">The sequence shown here is derived from an EMBL/GenBank/DDBJ whole genome shotgun (WGS) entry which is preliminary data.</text>
</comment>
<dbReference type="Proteomes" id="UP000789860">
    <property type="component" value="Unassembled WGS sequence"/>
</dbReference>
<feature type="non-terminal residue" evidence="1">
    <location>
        <position position="1"/>
    </location>
</feature>
<feature type="non-terminal residue" evidence="1">
    <location>
        <position position="97"/>
    </location>
</feature>
<name>A0ACA9M9P3_9GLOM</name>
<dbReference type="EMBL" id="CAJVPM010011122">
    <property type="protein sequence ID" value="CAG8578772.1"/>
    <property type="molecule type" value="Genomic_DNA"/>
</dbReference>
<accession>A0ACA9M9P3</accession>
<gene>
    <name evidence="1" type="ORF">SCALOS_LOCUS6122</name>
</gene>
<evidence type="ECO:0000313" key="1">
    <source>
        <dbReference type="EMBL" id="CAG8578772.1"/>
    </source>
</evidence>
<protein>
    <submittedName>
        <fullName evidence="1">6133_t:CDS:1</fullName>
    </submittedName>
</protein>
<sequence>MESGPSDIYVSCNFSTDNNDKDTQLTKLHEDLAAISIEWQDKKGEDIYRLRMALQLMIQTERERIARIESVPQDTIINEQRTQINRIAPNTKIRCQI</sequence>
<reference evidence="1" key="1">
    <citation type="submission" date="2021-06" db="EMBL/GenBank/DDBJ databases">
        <authorList>
            <person name="Kallberg Y."/>
            <person name="Tangrot J."/>
            <person name="Rosling A."/>
        </authorList>
    </citation>
    <scope>NUCLEOTIDE SEQUENCE</scope>
    <source>
        <strain evidence="1">AU212A</strain>
    </source>
</reference>
<keyword evidence="2" id="KW-1185">Reference proteome</keyword>
<evidence type="ECO:0000313" key="2">
    <source>
        <dbReference type="Proteomes" id="UP000789860"/>
    </source>
</evidence>
<organism evidence="1 2">
    <name type="scientific">Scutellospora calospora</name>
    <dbReference type="NCBI Taxonomy" id="85575"/>
    <lineage>
        <taxon>Eukaryota</taxon>
        <taxon>Fungi</taxon>
        <taxon>Fungi incertae sedis</taxon>
        <taxon>Mucoromycota</taxon>
        <taxon>Glomeromycotina</taxon>
        <taxon>Glomeromycetes</taxon>
        <taxon>Diversisporales</taxon>
        <taxon>Gigasporaceae</taxon>
        <taxon>Scutellospora</taxon>
    </lineage>
</organism>